<protein>
    <recommendedName>
        <fullName evidence="3">Cysteine-rich CWC family protein</fullName>
    </recommendedName>
</protein>
<dbReference type="Pfam" id="PF14375">
    <property type="entry name" value="Cys_rich_CWC"/>
    <property type="match status" value="1"/>
</dbReference>
<dbReference type="Proteomes" id="UP000198233">
    <property type="component" value="Chromosome"/>
</dbReference>
<dbReference type="InterPro" id="IPR032720">
    <property type="entry name" value="Cys_rich_CWC"/>
</dbReference>
<evidence type="ECO:0000313" key="1">
    <source>
        <dbReference type="EMBL" id="ASJ95545.1"/>
    </source>
</evidence>
<dbReference type="EMBL" id="CP022272">
    <property type="protein sequence ID" value="ASJ95545.1"/>
    <property type="molecule type" value="Genomic_DNA"/>
</dbReference>
<name>A0AAC9XM48_9GAMM</name>
<gene>
    <name evidence="1" type="ORF">CFF01_02510</name>
</gene>
<accession>A0AAC9XM48</accession>
<sequence>MNIKASICPLCQQPNACAMAAKRPIETCWCQQQVFVPKHQLALDNLAPERCICQVCAEALKQEALLGVRRVDK</sequence>
<evidence type="ECO:0000313" key="2">
    <source>
        <dbReference type="Proteomes" id="UP000198233"/>
    </source>
</evidence>
<evidence type="ECO:0008006" key="3">
    <source>
        <dbReference type="Google" id="ProtNLM"/>
    </source>
</evidence>
<proteinExistence type="predicted"/>
<dbReference type="RefSeq" id="WP_088903753.1">
    <property type="nucleotide sequence ID" value="NZ_CP022272.1"/>
</dbReference>
<dbReference type="AlphaFoldDB" id="A0AAC9XM48"/>
<dbReference type="KEGG" id="smav:CFF01_02510"/>
<reference evidence="1 2" key="1">
    <citation type="submission" date="2017-06" db="EMBL/GenBank/DDBJ databases">
        <title>Complete genome sequence of Shewanella marisflavi EP1 associated with anaerobic 2,4-dinitrotoluene reduction and salt tolerance.</title>
        <authorList>
            <person name="Huang J."/>
        </authorList>
    </citation>
    <scope>NUCLEOTIDE SEQUENCE [LARGE SCALE GENOMIC DNA]</scope>
    <source>
        <strain evidence="1 2">EP1</strain>
    </source>
</reference>
<organism evidence="1 2">
    <name type="scientific">Shewanella marisflavi</name>
    <dbReference type="NCBI Taxonomy" id="260364"/>
    <lineage>
        <taxon>Bacteria</taxon>
        <taxon>Pseudomonadati</taxon>
        <taxon>Pseudomonadota</taxon>
        <taxon>Gammaproteobacteria</taxon>
        <taxon>Alteromonadales</taxon>
        <taxon>Shewanellaceae</taxon>
        <taxon>Shewanella</taxon>
    </lineage>
</organism>